<dbReference type="RefSeq" id="WP_264279970.1">
    <property type="nucleotide sequence ID" value="NZ_CP107006.1"/>
</dbReference>
<keyword evidence="3" id="KW-1185">Reference proteome</keyword>
<gene>
    <name evidence="2" type="ORF">MKQ68_15840</name>
</gene>
<evidence type="ECO:0008006" key="4">
    <source>
        <dbReference type="Google" id="ProtNLM"/>
    </source>
</evidence>
<accession>A0ABY6IW11</accession>
<evidence type="ECO:0000313" key="2">
    <source>
        <dbReference type="EMBL" id="UYQ91563.1"/>
    </source>
</evidence>
<feature type="chain" id="PRO_5047115757" description="GLPGLI family protein" evidence="1">
    <location>
        <begin position="20"/>
        <end position="189"/>
    </location>
</feature>
<dbReference type="EMBL" id="CP107006">
    <property type="protein sequence ID" value="UYQ91563.1"/>
    <property type="molecule type" value="Genomic_DNA"/>
</dbReference>
<dbReference type="Proteomes" id="UP001162741">
    <property type="component" value="Chromosome"/>
</dbReference>
<protein>
    <recommendedName>
        <fullName evidence="4">GLPGLI family protein</fullName>
    </recommendedName>
</protein>
<evidence type="ECO:0000256" key="1">
    <source>
        <dbReference type="SAM" id="SignalP"/>
    </source>
</evidence>
<sequence length="189" mass="22281">MKKLMTLCLGILCYSGLSAQRVIKIEPQESADTLTYVTRNAVLTILKEDVDFYLKTLDSVLKERKFQHTAYRNIQFNPLKPEEVRTHYNLVSKFWNTSRGNQLNYNVDRFSLFWSEDDGILLPYLDEMLPDLLEYGRVKVTEKGKLPVANYQVFYEDIEGQTFRVFKLANGKIIWRESEYFLEHFAGKR</sequence>
<organism evidence="2 3">
    <name type="scientific">Chitinophaga horti</name>
    <dbReference type="NCBI Taxonomy" id="2920382"/>
    <lineage>
        <taxon>Bacteria</taxon>
        <taxon>Pseudomonadati</taxon>
        <taxon>Bacteroidota</taxon>
        <taxon>Chitinophagia</taxon>
        <taxon>Chitinophagales</taxon>
        <taxon>Chitinophagaceae</taxon>
        <taxon>Chitinophaga</taxon>
    </lineage>
</organism>
<feature type="signal peptide" evidence="1">
    <location>
        <begin position="1"/>
        <end position="19"/>
    </location>
</feature>
<name>A0ABY6IW11_9BACT</name>
<keyword evidence="1" id="KW-0732">Signal</keyword>
<reference evidence="2" key="1">
    <citation type="submission" date="2022-10" db="EMBL/GenBank/DDBJ databases">
        <title>Chitinophaga sp. nov., isolated from soil.</title>
        <authorList>
            <person name="Jeon C.O."/>
        </authorList>
    </citation>
    <scope>NUCLEOTIDE SEQUENCE</scope>
    <source>
        <strain evidence="2">R8</strain>
    </source>
</reference>
<evidence type="ECO:0000313" key="3">
    <source>
        <dbReference type="Proteomes" id="UP001162741"/>
    </source>
</evidence>
<proteinExistence type="predicted"/>